<keyword evidence="1" id="KW-0175">Coiled coil</keyword>
<evidence type="ECO:0000256" key="1">
    <source>
        <dbReference type="SAM" id="Coils"/>
    </source>
</evidence>
<dbReference type="Pfam" id="PF17963">
    <property type="entry name" value="Big_9"/>
    <property type="match status" value="1"/>
</dbReference>
<gene>
    <name evidence="3" type="ORF">SAMN05216221_1723</name>
</gene>
<dbReference type="OrthoDB" id="220114at2"/>
<dbReference type="SUPFAM" id="SSF55486">
    <property type="entry name" value="Metalloproteases ('zincins'), catalytic domain"/>
    <property type="match status" value="1"/>
</dbReference>
<evidence type="ECO:0000313" key="4">
    <source>
        <dbReference type="Proteomes" id="UP000243359"/>
    </source>
</evidence>
<feature type="coiled-coil region" evidence="1">
    <location>
        <begin position="42"/>
        <end position="88"/>
    </location>
</feature>
<dbReference type="EMBL" id="LT629751">
    <property type="protein sequence ID" value="SDS39489.1"/>
    <property type="molecule type" value="Genomic_DNA"/>
</dbReference>
<feature type="domain" description="Alpha-galactosidase NEW3" evidence="2">
    <location>
        <begin position="561"/>
        <end position="631"/>
    </location>
</feature>
<dbReference type="Proteomes" id="UP000243359">
    <property type="component" value="Chromosome I"/>
</dbReference>
<reference evidence="4" key="1">
    <citation type="submission" date="2016-10" db="EMBL/GenBank/DDBJ databases">
        <authorList>
            <person name="Varghese N."/>
            <person name="Submissions S."/>
        </authorList>
    </citation>
    <scope>NUCLEOTIDE SEQUENCE [LARGE SCALE GENOMIC DNA]</scope>
    <source>
        <strain evidence="4">KCTC 32247</strain>
    </source>
</reference>
<protein>
    <submittedName>
        <fullName evidence="3">NPCBM-associated, NEW3 domain of alpha-galactosidase</fullName>
    </submittedName>
</protein>
<dbReference type="AlphaFoldDB" id="A0A1H1RWX8"/>
<dbReference type="Gene3D" id="2.60.40.3440">
    <property type="match status" value="1"/>
</dbReference>
<proteinExistence type="predicted"/>
<dbReference type="STRING" id="1392877.SAMN05216221_1723"/>
<dbReference type="InterPro" id="IPR018905">
    <property type="entry name" value="A-galactase_NEW3"/>
</dbReference>
<keyword evidence="4" id="KW-1185">Reference proteome</keyword>
<dbReference type="Pfam" id="PF10633">
    <property type="entry name" value="NPCBM_assoc"/>
    <property type="match status" value="1"/>
</dbReference>
<dbReference type="RefSeq" id="WP_090348551.1">
    <property type="nucleotide sequence ID" value="NZ_LT629751.1"/>
</dbReference>
<organism evidence="3 4">
    <name type="scientific">Pseudomonas oryzae</name>
    <dbReference type="NCBI Taxonomy" id="1392877"/>
    <lineage>
        <taxon>Bacteria</taxon>
        <taxon>Pseudomonadati</taxon>
        <taxon>Pseudomonadota</taxon>
        <taxon>Gammaproteobacteria</taxon>
        <taxon>Pseudomonadales</taxon>
        <taxon>Pseudomonadaceae</taxon>
        <taxon>Pseudomonas</taxon>
    </lineage>
</organism>
<sequence length="754" mass="80056">MLHFFASAVRRAPLTLGLLFGGLSILSAPHASGAEISERQQAAALTQQLLQLQKRLDHAASAERPQLLQQLQQQAARRQSLLAELAERDPASALRASLPERVQSNLAREVLAQVERPLKVEGTLEVYYEDYPDGSNRLRHFLNTPFGERFEVSFAKDAPPYGNGKRVSLDGVLFDQPEACRNDVLALEDGDSNVVWLDNAGTNTTLSGDIAPAVEYSLGEQRTLMIMVNFSDKPEQPWTMTEARGMFDTLDAYIRENSAGRTWLSGEVAGWYTIAQSSTVCDSYTLRNQAQDAAKRNGYTLANYDRLLYIFPKNACGYVGSGSVGGKPTDTFINGLFDLHNLAHEFGHNLGLDHARALECGTSTLGSSCSSIVYGDSMDVLGKNNGSEGHYNPFNKERLGWLKSSEVVTVGSSGRFDLLPYANLTASGVRVLKVAKPDDPNNWYYLGFHQPVGFEARLLDGSTVNVANVTNGVVVHRAGGNSYSELLDMTPGTGGSVSDWLDPALEQGSSFSDSSAGVTLTTSWVDAQKAQVDVQFGGSASCVQSAPSVQVGAPVTQWGSAGQTLTYQVQLTNNDSGACSGRSFELQASQPSGWSKQFASASLSPAPGQTATTSLAVTSASSAAADYYDLSVNTSQAPASSATLTYVVETAAGNSAPVAMDDQVVLTSIAPATIAALANDSDPDGDSLNIVAFTQGSKGTVKLNSDGSLTWSPAKGFKSSDQFSYTVSDGQITASATVYLSLQSTSGGGSKGNR</sequence>
<accession>A0A1H1RWX8</accession>
<evidence type="ECO:0000313" key="3">
    <source>
        <dbReference type="EMBL" id="SDS39489.1"/>
    </source>
</evidence>
<name>A0A1H1RWX8_9PSED</name>
<evidence type="ECO:0000259" key="2">
    <source>
        <dbReference type="Pfam" id="PF10633"/>
    </source>
</evidence>